<evidence type="ECO:0000313" key="2">
    <source>
        <dbReference type="Proteomes" id="UP000189670"/>
    </source>
</evidence>
<dbReference type="EMBL" id="ATBP01001356">
    <property type="protein sequence ID" value="ETR67488.1"/>
    <property type="molecule type" value="Genomic_DNA"/>
</dbReference>
<reference evidence="2" key="1">
    <citation type="submission" date="2012-11" db="EMBL/GenBank/DDBJ databases">
        <authorList>
            <person name="Lucero-Rivera Y.E."/>
            <person name="Tovar-Ramirez D."/>
        </authorList>
    </citation>
    <scope>NUCLEOTIDE SEQUENCE [LARGE SCALE GENOMIC DNA]</scope>
    <source>
        <strain evidence="2">Araruama</strain>
    </source>
</reference>
<evidence type="ECO:0000313" key="1">
    <source>
        <dbReference type="EMBL" id="ETR67488.1"/>
    </source>
</evidence>
<name>A0A1V1NY58_9BACT</name>
<dbReference type="Proteomes" id="UP000189670">
    <property type="component" value="Unassembled WGS sequence"/>
</dbReference>
<sequence length="107" mass="12103">MIGNKTLDIFGIETAKIVDVFYEEVKHMIDILEIAREDGEQKGMEKGMEIGMEKGTLKAVQEMLMEVLATKLGVIPYRIVNEIKSINTVETLKTLLKIMTVCQVESR</sequence>
<comment type="caution">
    <text evidence="1">The sequence shown here is derived from an EMBL/GenBank/DDBJ whole genome shotgun (WGS) entry which is preliminary data.</text>
</comment>
<dbReference type="AlphaFoldDB" id="A0A1V1NY58"/>
<protein>
    <submittedName>
        <fullName evidence="1">Uncharacterized protein</fullName>
    </submittedName>
</protein>
<organism evidence="1 2">
    <name type="scientific">Candidatus Magnetoglobus multicellularis str. Araruama</name>
    <dbReference type="NCBI Taxonomy" id="890399"/>
    <lineage>
        <taxon>Bacteria</taxon>
        <taxon>Pseudomonadati</taxon>
        <taxon>Thermodesulfobacteriota</taxon>
        <taxon>Desulfobacteria</taxon>
        <taxon>Desulfobacterales</taxon>
        <taxon>Desulfobacteraceae</taxon>
        <taxon>Candidatus Magnetoglobus</taxon>
    </lineage>
</organism>
<proteinExistence type="predicted"/>
<accession>A0A1V1NY58</accession>
<gene>
    <name evidence="1" type="ORF">OMM_11546</name>
</gene>